<comment type="caution">
    <text evidence="1">The sequence shown here is derived from an EMBL/GenBank/DDBJ whole genome shotgun (WGS) entry which is preliminary data.</text>
</comment>
<accession>A0A9N9GKS5</accession>
<gene>
    <name evidence="1" type="ORF">AGERDE_LOCUS9684</name>
</gene>
<dbReference type="Proteomes" id="UP000789831">
    <property type="component" value="Unassembled WGS sequence"/>
</dbReference>
<evidence type="ECO:0000313" key="2">
    <source>
        <dbReference type="Proteomes" id="UP000789831"/>
    </source>
</evidence>
<dbReference type="EMBL" id="CAJVPL010002526">
    <property type="protein sequence ID" value="CAG8612951.1"/>
    <property type="molecule type" value="Genomic_DNA"/>
</dbReference>
<sequence>SKRYTRESRTPPAVTQYKNIVLGFGRFTSSNVSSFATSHVEEIIIEWRVRTSCAFMRSESQKQTRGTLICQSIIERLCEWTSGNTKRLTTQINLFWYPDEQPWLVRTTCASDVPACIVPFMSPNSTAWPHQPLHSGERRLYMLKPGLTDSVIRSQ</sequence>
<evidence type="ECO:0000313" key="1">
    <source>
        <dbReference type="EMBL" id="CAG8612951.1"/>
    </source>
</evidence>
<dbReference type="AlphaFoldDB" id="A0A9N9GKS5"/>
<name>A0A9N9GKS5_9GLOM</name>
<organism evidence="1 2">
    <name type="scientific">Ambispora gerdemannii</name>
    <dbReference type="NCBI Taxonomy" id="144530"/>
    <lineage>
        <taxon>Eukaryota</taxon>
        <taxon>Fungi</taxon>
        <taxon>Fungi incertae sedis</taxon>
        <taxon>Mucoromycota</taxon>
        <taxon>Glomeromycotina</taxon>
        <taxon>Glomeromycetes</taxon>
        <taxon>Archaeosporales</taxon>
        <taxon>Ambisporaceae</taxon>
        <taxon>Ambispora</taxon>
    </lineage>
</organism>
<reference evidence="1" key="1">
    <citation type="submission" date="2021-06" db="EMBL/GenBank/DDBJ databases">
        <authorList>
            <person name="Kallberg Y."/>
            <person name="Tangrot J."/>
            <person name="Rosling A."/>
        </authorList>
    </citation>
    <scope>NUCLEOTIDE SEQUENCE</scope>
    <source>
        <strain evidence="1">MT106</strain>
    </source>
</reference>
<proteinExistence type="predicted"/>
<feature type="non-terminal residue" evidence="1">
    <location>
        <position position="155"/>
    </location>
</feature>
<protein>
    <submittedName>
        <fullName evidence="1">469_t:CDS:1</fullName>
    </submittedName>
</protein>
<keyword evidence="2" id="KW-1185">Reference proteome</keyword>